<reference evidence="3 4" key="1">
    <citation type="submission" date="2023-06" db="EMBL/GenBank/DDBJ databases">
        <title>Roseiconus lacunae JC819 isolated from Gulf of Mannar region, Tamil Nadu.</title>
        <authorList>
            <person name="Pk S."/>
            <person name="Ch S."/>
            <person name="Ch V.R."/>
        </authorList>
    </citation>
    <scope>NUCLEOTIDE SEQUENCE [LARGE SCALE GENOMIC DNA]</scope>
    <source>
        <strain evidence="3 4">JC819</strain>
    </source>
</reference>
<proteinExistence type="predicted"/>
<accession>A0ABT7PSW4</accession>
<feature type="region of interest" description="Disordered" evidence="1">
    <location>
        <begin position="1"/>
        <end position="24"/>
    </location>
</feature>
<evidence type="ECO:0000313" key="3">
    <source>
        <dbReference type="EMBL" id="MDM4019581.1"/>
    </source>
</evidence>
<evidence type="ECO:0008006" key="5">
    <source>
        <dbReference type="Google" id="ProtNLM"/>
    </source>
</evidence>
<organism evidence="3 4">
    <name type="scientific">Roseiconus lacunae</name>
    <dbReference type="NCBI Taxonomy" id="2605694"/>
    <lineage>
        <taxon>Bacteria</taxon>
        <taxon>Pseudomonadati</taxon>
        <taxon>Planctomycetota</taxon>
        <taxon>Planctomycetia</taxon>
        <taxon>Pirellulales</taxon>
        <taxon>Pirellulaceae</taxon>
        <taxon>Roseiconus</taxon>
    </lineage>
</organism>
<feature type="transmembrane region" description="Helical" evidence="2">
    <location>
        <begin position="69"/>
        <end position="90"/>
    </location>
</feature>
<evidence type="ECO:0000313" key="4">
    <source>
        <dbReference type="Proteomes" id="UP001239462"/>
    </source>
</evidence>
<dbReference type="EMBL" id="JASZZN010000180">
    <property type="protein sequence ID" value="MDM4019581.1"/>
    <property type="molecule type" value="Genomic_DNA"/>
</dbReference>
<sequence length="114" mass="12102">SPAESMSRQPYAPPNSIVADRSPRRTRSTRIGKVLTVVSAAVYVLGAATFIAVLVWHSGGGIASLGPAVAAWLFALGCLALSFTLALIAAYWFRPSLLMLVLQVPAAYILLFID</sequence>
<protein>
    <recommendedName>
        <fullName evidence="5">Iron uptake protein</fullName>
    </recommendedName>
</protein>
<dbReference type="RefSeq" id="WP_289167703.1">
    <property type="nucleotide sequence ID" value="NZ_JASZZN010000180.1"/>
</dbReference>
<name>A0ABT7PSW4_9BACT</name>
<gene>
    <name evidence="3" type="ORF">QTN89_29275</name>
</gene>
<keyword evidence="4" id="KW-1185">Reference proteome</keyword>
<comment type="caution">
    <text evidence="3">The sequence shown here is derived from an EMBL/GenBank/DDBJ whole genome shotgun (WGS) entry which is preliminary data.</text>
</comment>
<evidence type="ECO:0000256" key="2">
    <source>
        <dbReference type="SAM" id="Phobius"/>
    </source>
</evidence>
<keyword evidence="2" id="KW-1133">Transmembrane helix</keyword>
<feature type="transmembrane region" description="Helical" evidence="2">
    <location>
        <begin position="34"/>
        <end position="57"/>
    </location>
</feature>
<feature type="non-terminal residue" evidence="3">
    <location>
        <position position="1"/>
    </location>
</feature>
<keyword evidence="2" id="KW-0812">Transmembrane</keyword>
<keyword evidence="2" id="KW-0472">Membrane</keyword>
<dbReference type="Proteomes" id="UP001239462">
    <property type="component" value="Unassembled WGS sequence"/>
</dbReference>
<evidence type="ECO:0000256" key="1">
    <source>
        <dbReference type="SAM" id="MobiDB-lite"/>
    </source>
</evidence>